<dbReference type="SMART" id="SM01340">
    <property type="entry name" value="DNA_mis_repair"/>
    <property type="match status" value="1"/>
</dbReference>
<dbReference type="Gene3D" id="3.30.565.10">
    <property type="entry name" value="Histidine kinase-like ATPase, C-terminal domain"/>
    <property type="match status" value="1"/>
</dbReference>
<dbReference type="SUPFAM" id="SSF118116">
    <property type="entry name" value="DNA mismatch repair protein MutL"/>
    <property type="match status" value="1"/>
</dbReference>
<reference evidence="6" key="1">
    <citation type="submission" date="2019-10" db="EMBL/GenBank/DDBJ databases">
        <authorList>
            <consortium name="DOE Joint Genome Institute"/>
            <person name="Kuo A."/>
            <person name="Miyauchi S."/>
            <person name="Kiss E."/>
            <person name="Drula E."/>
            <person name="Kohler A."/>
            <person name="Sanchez-Garcia M."/>
            <person name="Andreopoulos B."/>
            <person name="Barry K.W."/>
            <person name="Bonito G."/>
            <person name="Buee M."/>
            <person name="Carver A."/>
            <person name="Chen C."/>
            <person name="Cichocki N."/>
            <person name="Clum A."/>
            <person name="Culley D."/>
            <person name="Crous P.W."/>
            <person name="Fauchery L."/>
            <person name="Girlanda M."/>
            <person name="Hayes R."/>
            <person name="Keri Z."/>
            <person name="LaButti K."/>
            <person name="Lipzen A."/>
            <person name="Lombard V."/>
            <person name="Magnuson J."/>
            <person name="Maillard F."/>
            <person name="Morin E."/>
            <person name="Murat C."/>
            <person name="Nolan M."/>
            <person name="Ohm R."/>
            <person name="Pangilinan J."/>
            <person name="Pereira M."/>
            <person name="Perotto S."/>
            <person name="Peter M."/>
            <person name="Riley R."/>
            <person name="Sitrit Y."/>
            <person name="Stielow B."/>
            <person name="Szollosi G."/>
            <person name="Zifcakova L."/>
            <person name="Stursova M."/>
            <person name="Spatafora J.W."/>
            <person name="Tedersoo L."/>
            <person name="Vaario L.-M."/>
            <person name="Yamada A."/>
            <person name="Yan M."/>
            <person name="Wang P."/>
            <person name="Xu J."/>
            <person name="Bruns T."/>
            <person name="Baldrian P."/>
            <person name="Vilgalys R."/>
            <person name="Henrissat B."/>
            <person name="Grigoriev I.V."/>
            <person name="Hibbett D."/>
            <person name="Nagy L.G."/>
            <person name="Martin F.M."/>
        </authorList>
    </citation>
    <scope>NUCLEOTIDE SEQUENCE</scope>
    <source>
        <strain evidence="6">Prilba</strain>
    </source>
</reference>
<dbReference type="InterPro" id="IPR013507">
    <property type="entry name" value="DNA_mismatch_S5_2-like"/>
</dbReference>
<protein>
    <recommendedName>
        <fullName evidence="8">MutL C-terminal dimerisation domain-containing protein</fullName>
    </recommendedName>
</protein>
<dbReference type="Gene3D" id="3.30.230.10">
    <property type="match status" value="1"/>
</dbReference>
<dbReference type="PANTHER" id="PTHR10073:SF47">
    <property type="entry name" value="DNA MISMATCH REPAIR PROTEIN MLH3"/>
    <property type="match status" value="1"/>
</dbReference>
<proteinExistence type="inferred from homology"/>
<evidence type="ECO:0000313" key="6">
    <source>
        <dbReference type="EMBL" id="KAF8484590.1"/>
    </source>
</evidence>
<feature type="region of interest" description="Disordered" evidence="3">
    <location>
        <begin position="380"/>
        <end position="448"/>
    </location>
</feature>
<evidence type="ECO:0000256" key="3">
    <source>
        <dbReference type="SAM" id="MobiDB-lite"/>
    </source>
</evidence>
<dbReference type="SUPFAM" id="SSF55874">
    <property type="entry name" value="ATPase domain of HSP90 chaperone/DNA topoisomerase II/histidine kinase"/>
    <property type="match status" value="1"/>
</dbReference>
<evidence type="ECO:0000259" key="5">
    <source>
        <dbReference type="SMART" id="SM01340"/>
    </source>
</evidence>
<evidence type="ECO:0000256" key="2">
    <source>
        <dbReference type="ARBA" id="ARBA00022763"/>
    </source>
</evidence>
<feature type="compositionally biased region" description="Polar residues" evidence="3">
    <location>
        <begin position="481"/>
        <end position="490"/>
    </location>
</feature>
<dbReference type="InterPro" id="IPR014721">
    <property type="entry name" value="Ribsml_uS5_D2-typ_fold_subgr"/>
</dbReference>
<dbReference type="InterPro" id="IPR014762">
    <property type="entry name" value="DNA_mismatch_repair_CS"/>
</dbReference>
<dbReference type="Pfam" id="PF13589">
    <property type="entry name" value="HATPase_c_3"/>
    <property type="match status" value="1"/>
</dbReference>
<organism evidence="6 7">
    <name type="scientific">Russula ochroleuca</name>
    <dbReference type="NCBI Taxonomy" id="152965"/>
    <lineage>
        <taxon>Eukaryota</taxon>
        <taxon>Fungi</taxon>
        <taxon>Dikarya</taxon>
        <taxon>Basidiomycota</taxon>
        <taxon>Agaricomycotina</taxon>
        <taxon>Agaricomycetes</taxon>
        <taxon>Russulales</taxon>
        <taxon>Russulaceae</taxon>
        <taxon>Russula</taxon>
    </lineage>
</organism>
<dbReference type="GO" id="GO:0061982">
    <property type="term" value="P:meiosis I cell cycle process"/>
    <property type="evidence" value="ECO:0007669"/>
    <property type="project" value="UniProtKB-ARBA"/>
</dbReference>
<sequence length="857" mass="95920">MTSSETLQSLSEPVRTRLRSTHILTSLPQVVSQLVQNALDASASHIDIGVDCQEWECWVKDDGNGIARSGLDALSKSHEAGRYNTSKAHTLDSLEEICTFGFRGEALASAADVSCLEISSRTAISRQTWSIITKNGHCLYNGPAARWRMEHSGTVVYLRDIFHNLPIRRNSHSRPSKTMEIICRDIETLALVFPGVSFTVNAIRQLSENGLRTDRVLHIPKTSSILSAFRHLNDKALADEVDEVSVSSGTAMLEGFISLRGSRTKAHQYIYINRHPLSPSHHLHRNIDQAFSNSSFSKSASCTYNTDHSRRHTRRSPRKLDQKPIYVLSLTVPPKDIDNCLEPGKSLIHVSNEDTINAFFDSVIQTFLLRHGFLLSSDVRPAPPKRRRMTGEDSFRDKPDIRDLRQVSGKASAPSKTHSTKPIARERDDVPLSYVNPGDDDDENGVVRTDPSSSVAFILDKRPDQLYPCTSSSQEFDEDSAQTISTTRRTITVPDSDDREAEPPSWILDALKDNSAYFVREKPIPSVSQRLPNLLILSSELVAPACATHPSRHVDSLFTLDKPSTWCLQKDDLTRMKVLNQLDRKFIVCTVDEIRGSDDNRQEPDIPRRMLVLVDQHAASERVRVEGFLRTLCHRFLNLESNGSQSADRVDLDPPRAILLSRREASILRNTQSILGRWCFELSWPESEGCDQSFDQDKYERFLVHSVPGVVSEKLLAGDELRDFLREYAAEAETDGILPALGTESGGDPDHLTWHKALRWCPKGLLGLINSRACRGAIMFNDSLSNEQCERLMSQLAETAFPFQCAHGRPSLVPLTGTSESAFGQGQRRKVDWERSGSMLASLGMGSSPTISDWDRR</sequence>
<evidence type="ECO:0000256" key="1">
    <source>
        <dbReference type="ARBA" id="ARBA00006082"/>
    </source>
</evidence>
<dbReference type="OrthoDB" id="429932at2759"/>
<dbReference type="PROSITE" id="PS00058">
    <property type="entry name" value="DNA_MISMATCH_REPAIR_1"/>
    <property type="match status" value="1"/>
</dbReference>
<gene>
    <name evidence="6" type="ORF">DFH94DRAFT_714722</name>
</gene>
<feature type="domain" description="DNA mismatch repair protein S5" evidence="5">
    <location>
        <begin position="229"/>
        <end position="369"/>
    </location>
</feature>
<dbReference type="GO" id="GO:0032300">
    <property type="term" value="C:mismatch repair complex"/>
    <property type="evidence" value="ECO:0007669"/>
    <property type="project" value="InterPro"/>
</dbReference>
<accession>A0A9P5TC25</accession>
<dbReference type="PANTHER" id="PTHR10073">
    <property type="entry name" value="DNA MISMATCH REPAIR PROTEIN MLH, PMS, MUTL"/>
    <property type="match status" value="1"/>
</dbReference>
<dbReference type="GO" id="GO:0030983">
    <property type="term" value="F:mismatched DNA binding"/>
    <property type="evidence" value="ECO:0007669"/>
    <property type="project" value="InterPro"/>
</dbReference>
<dbReference type="InterPro" id="IPR042121">
    <property type="entry name" value="MutL_C_regsub"/>
</dbReference>
<dbReference type="GO" id="GO:0005524">
    <property type="term" value="F:ATP binding"/>
    <property type="evidence" value="ECO:0007669"/>
    <property type="project" value="InterPro"/>
</dbReference>
<reference evidence="6" key="2">
    <citation type="journal article" date="2020" name="Nat. Commun.">
        <title>Large-scale genome sequencing of mycorrhizal fungi provides insights into the early evolution of symbiotic traits.</title>
        <authorList>
            <person name="Miyauchi S."/>
            <person name="Kiss E."/>
            <person name="Kuo A."/>
            <person name="Drula E."/>
            <person name="Kohler A."/>
            <person name="Sanchez-Garcia M."/>
            <person name="Morin E."/>
            <person name="Andreopoulos B."/>
            <person name="Barry K.W."/>
            <person name="Bonito G."/>
            <person name="Buee M."/>
            <person name="Carver A."/>
            <person name="Chen C."/>
            <person name="Cichocki N."/>
            <person name="Clum A."/>
            <person name="Culley D."/>
            <person name="Crous P.W."/>
            <person name="Fauchery L."/>
            <person name="Girlanda M."/>
            <person name="Hayes R.D."/>
            <person name="Keri Z."/>
            <person name="LaButti K."/>
            <person name="Lipzen A."/>
            <person name="Lombard V."/>
            <person name="Magnuson J."/>
            <person name="Maillard F."/>
            <person name="Murat C."/>
            <person name="Nolan M."/>
            <person name="Ohm R.A."/>
            <person name="Pangilinan J."/>
            <person name="Pereira M.F."/>
            <person name="Perotto S."/>
            <person name="Peter M."/>
            <person name="Pfister S."/>
            <person name="Riley R."/>
            <person name="Sitrit Y."/>
            <person name="Stielow J.B."/>
            <person name="Szollosi G."/>
            <person name="Zifcakova L."/>
            <person name="Stursova M."/>
            <person name="Spatafora J.W."/>
            <person name="Tedersoo L."/>
            <person name="Vaario L.M."/>
            <person name="Yamada A."/>
            <person name="Yan M."/>
            <person name="Wang P."/>
            <person name="Xu J."/>
            <person name="Bruns T."/>
            <person name="Baldrian P."/>
            <person name="Vilgalys R."/>
            <person name="Dunand C."/>
            <person name="Henrissat B."/>
            <person name="Grigoriev I.V."/>
            <person name="Hibbett D."/>
            <person name="Nagy L.G."/>
            <person name="Martin F.M."/>
        </authorList>
    </citation>
    <scope>NUCLEOTIDE SEQUENCE</scope>
    <source>
        <strain evidence="6">Prilba</strain>
    </source>
</reference>
<dbReference type="GO" id="GO:0140664">
    <property type="term" value="F:ATP-dependent DNA damage sensor activity"/>
    <property type="evidence" value="ECO:0007669"/>
    <property type="project" value="InterPro"/>
</dbReference>
<keyword evidence="7" id="KW-1185">Reference proteome</keyword>
<evidence type="ECO:0000259" key="4">
    <source>
        <dbReference type="SMART" id="SM00853"/>
    </source>
</evidence>
<dbReference type="Proteomes" id="UP000759537">
    <property type="component" value="Unassembled WGS sequence"/>
</dbReference>
<evidence type="ECO:0008006" key="8">
    <source>
        <dbReference type="Google" id="ProtNLM"/>
    </source>
</evidence>
<dbReference type="InterPro" id="IPR037198">
    <property type="entry name" value="MutL_C_sf"/>
</dbReference>
<feature type="compositionally biased region" description="Basic and acidic residues" evidence="3">
    <location>
        <begin position="389"/>
        <end position="405"/>
    </location>
</feature>
<feature type="domain" description="MutL C-terminal dimerisation" evidence="4">
    <location>
        <begin position="578"/>
        <end position="784"/>
    </location>
</feature>
<dbReference type="Gene3D" id="3.30.1370.100">
    <property type="entry name" value="MutL, C-terminal domain, regulatory subdomain"/>
    <property type="match status" value="1"/>
</dbReference>
<dbReference type="Gene3D" id="3.30.1540.20">
    <property type="entry name" value="MutL, C-terminal domain, dimerisation subdomain"/>
    <property type="match status" value="1"/>
</dbReference>
<dbReference type="SMART" id="SM00853">
    <property type="entry name" value="MutL_C"/>
    <property type="match status" value="1"/>
</dbReference>
<dbReference type="SUPFAM" id="SSF54211">
    <property type="entry name" value="Ribosomal protein S5 domain 2-like"/>
    <property type="match status" value="1"/>
</dbReference>
<dbReference type="InterPro" id="IPR042120">
    <property type="entry name" value="MutL_C_dimsub"/>
</dbReference>
<dbReference type="InterPro" id="IPR014790">
    <property type="entry name" value="MutL_C"/>
</dbReference>
<dbReference type="InterPro" id="IPR020568">
    <property type="entry name" value="Ribosomal_Su5_D2-typ_SF"/>
</dbReference>
<dbReference type="EMBL" id="WHVB01000003">
    <property type="protein sequence ID" value="KAF8484590.1"/>
    <property type="molecule type" value="Genomic_DNA"/>
</dbReference>
<dbReference type="GO" id="GO:0016887">
    <property type="term" value="F:ATP hydrolysis activity"/>
    <property type="evidence" value="ECO:0007669"/>
    <property type="project" value="InterPro"/>
</dbReference>
<comment type="similarity">
    <text evidence="1">Belongs to the DNA mismatch repair MutL/HexB family.</text>
</comment>
<dbReference type="InterPro" id="IPR038973">
    <property type="entry name" value="MutL/Mlh/Pms-like"/>
</dbReference>
<dbReference type="AlphaFoldDB" id="A0A9P5TC25"/>
<comment type="caution">
    <text evidence="6">The sequence shown here is derived from an EMBL/GenBank/DDBJ whole genome shotgun (WGS) entry which is preliminary data.</text>
</comment>
<dbReference type="GO" id="GO:0006298">
    <property type="term" value="P:mismatch repair"/>
    <property type="evidence" value="ECO:0007669"/>
    <property type="project" value="InterPro"/>
</dbReference>
<evidence type="ECO:0000313" key="7">
    <source>
        <dbReference type="Proteomes" id="UP000759537"/>
    </source>
</evidence>
<name>A0A9P5TC25_9AGAM</name>
<feature type="region of interest" description="Disordered" evidence="3">
    <location>
        <begin position="469"/>
        <end position="502"/>
    </location>
</feature>
<dbReference type="InterPro" id="IPR036890">
    <property type="entry name" value="HATPase_C_sf"/>
</dbReference>
<keyword evidence="2" id="KW-0227">DNA damage</keyword>